<dbReference type="EMBL" id="DF820490">
    <property type="protein sequence ID" value="GAK31133.1"/>
    <property type="molecule type" value="Genomic_DNA"/>
</dbReference>
<keyword evidence="1" id="KW-0732">Signal</keyword>
<feature type="signal peptide" evidence="1">
    <location>
        <begin position="1"/>
        <end position="27"/>
    </location>
</feature>
<dbReference type="AlphaFoldDB" id="A0A069CV70"/>
<reference evidence="4" key="1">
    <citation type="journal article" date="2014" name="Genome Announc.">
        <title>Draft genome sequence of Weissella oryzae SG25T, isolated from fermented rice grains.</title>
        <authorList>
            <person name="Tanizawa Y."/>
            <person name="Fujisawa T."/>
            <person name="Mochizuki T."/>
            <person name="Kaminuma E."/>
            <person name="Suzuki Y."/>
            <person name="Nakamura Y."/>
            <person name="Tohno M."/>
        </authorList>
    </citation>
    <scope>NUCLEOTIDE SEQUENCE [LARGE SCALE GENOMIC DNA]</scope>
    <source>
        <strain evidence="4">DSM 25784 / JCM 18191 / LMG 30913 / SG25</strain>
    </source>
</reference>
<dbReference type="PANTHER" id="PTHR33734:SF22">
    <property type="entry name" value="MEMBRANE-BOUND LYTIC MUREIN TRANSGLYCOSYLASE D"/>
    <property type="match status" value="1"/>
</dbReference>
<dbReference type="RefSeq" id="WP_027699164.1">
    <property type="nucleotide sequence ID" value="NZ_DF820490.1"/>
</dbReference>
<dbReference type="Proteomes" id="UP000030643">
    <property type="component" value="Unassembled WGS sequence"/>
</dbReference>
<feature type="chain" id="PRO_5001659628" evidence="1">
    <location>
        <begin position="28"/>
        <end position="266"/>
    </location>
</feature>
<dbReference type="SMART" id="SM00257">
    <property type="entry name" value="LysM"/>
    <property type="match status" value="2"/>
</dbReference>
<name>A0A069CV70_WEIOS</name>
<dbReference type="STRING" id="1329250.WOSG25_071100"/>
<dbReference type="PANTHER" id="PTHR33734">
    <property type="entry name" value="LYSM DOMAIN-CONTAINING GPI-ANCHORED PROTEIN 2"/>
    <property type="match status" value="1"/>
</dbReference>
<protein>
    <submittedName>
        <fullName evidence="3">Peptidoglycan-binding protein</fullName>
    </submittedName>
</protein>
<dbReference type="InterPro" id="IPR018392">
    <property type="entry name" value="LysM"/>
</dbReference>
<dbReference type="InterPro" id="IPR036779">
    <property type="entry name" value="LysM_dom_sf"/>
</dbReference>
<dbReference type="eggNOG" id="COG1388">
    <property type="taxonomic scope" value="Bacteria"/>
</dbReference>
<evidence type="ECO:0000313" key="3">
    <source>
        <dbReference type="EMBL" id="GAK31133.1"/>
    </source>
</evidence>
<evidence type="ECO:0000259" key="2">
    <source>
        <dbReference type="PROSITE" id="PS51782"/>
    </source>
</evidence>
<dbReference type="SUPFAM" id="SSF54106">
    <property type="entry name" value="LysM domain"/>
    <property type="match status" value="2"/>
</dbReference>
<evidence type="ECO:0000256" key="1">
    <source>
        <dbReference type="SAM" id="SignalP"/>
    </source>
</evidence>
<dbReference type="OrthoDB" id="2329027at2"/>
<organism evidence="3 4">
    <name type="scientific">Weissella oryzae (strain DSM 25784 / JCM 18191 / LMG 30913 / SG25)</name>
    <dbReference type="NCBI Taxonomy" id="1329250"/>
    <lineage>
        <taxon>Bacteria</taxon>
        <taxon>Bacillati</taxon>
        <taxon>Bacillota</taxon>
        <taxon>Bacilli</taxon>
        <taxon>Lactobacillales</taxon>
        <taxon>Lactobacillaceae</taxon>
        <taxon>Weissella</taxon>
    </lineage>
</organism>
<feature type="domain" description="LysM" evidence="2">
    <location>
        <begin position="82"/>
        <end position="126"/>
    </location>
</feature>
<dbReference type="Pfam" id="PF01476">
    <property type="entry name" value="LysM"/>
    <property type="match status" value="2"/>
</dbReference>
<dbReference type="CDD" id="cd00118">
    <property type="entry name" value="LysM"/>
    <property type="match status" value="2"/>
</dbReference>
<gene>
    <name evidence="3" type="primary">IsaA</name>
    <name evidence="3" type="ORF">WOSG25_071100</name>
</gene>
<keyword evidence="4" id="KW-1185">Reference proteome</keyword>
<dbReference type="PROSITE" id="PS51782">
    <property type="entry name" value="LYSM"/>
    <property type="match status" value="2"/>
</dbReference>
<proteinExistence type="predicted"/>
<feature type="domain" description="LysM" evidence="2">
    <location>
        <begin position="28"/>
        <end position="72"/>
    </location>
</feature>
<sequence>MKNANKMILTIAGMAAVGLATQVNAHADSYQIKSGDTLSSIAQAHNTTVAALANLNAIDAANVIVAGTNIQIDGPASSTSASVYTVQAGDTLSKIASANNTDVSSLASLNNISDSNLIYVGEELKLHATTTVTPTVASSVAITPASTNTTTNVNTTSVAPVATTQTNTNTNVATTTTATTSATSGSTYAQFMAAGGTQALWDSIVMPESGGNPSATNGQYHGLGQTNQSWGSGSVANQTSGLVNYAVSRYGSIDNAISFRQANGWW</sequence>
<accession>A0A069CV70</accession>
<evidence type="ECO:0000313" key="4">
    <source>
        <dbReference type="Proteomes" id="UP000030643"/>
    </source>
</evidence>
<dbReference type="Gene3D" id="3.10.350.10">
    <property type="entry name" value="LysM domain"/>
    <property type="match status" value="2"/>
</dbReference>